<sequence length="283" mass="33605">MTASYFKLKTTGINPKKDIIYQCIIYTPYKGAKKHFFLDDFSKELPFLQELIQNLPSQIKSFRGSQFDFPFLQKKLDQFQLQVPLVHQQDLWLRQKNLSPFIEFPARTIQDWHSHYTKKKVMDFKEEKKLIESYYTHFNSKDKTKLFMALEEQVHWLPLLDQDLGKYESSLNLDDNYRFQSIQLLGSDLIYQGYTPHKNMEIYRPLGNLLVKDGGFTLEIPLSQGSLFSSPCYYTFDKDLKRSSYKDLNLPDDLILIYAEKKFQKQDLLQLAKNRLRKLLLLP</sequence>
<evidence type="ECO:0000313" key="3">
    <source>
        <dbReference type="Proteomes" id="UP000377798"/>
    </source>
</evidence>
<organism evidence="2 3">
    <name type="scientific">Urinicoccus massiliensis</name>
    <dbReference type="NCBI Taxonomy" id="1723382"/>
    <lineage>
        <taxon>Bacteria</taxon>
        <taxon>Bacillati</taxon>
        <taxon>Bacillota</taxon>
        <taxon>Tissierellia</taxon>
        <taxon>Tissierellales</taxon>
        <taxon>Peptoniphilaceae</taxon>
        <taxon>Urinicoccus</taxon>
    </lineage>
</organism>
<dbReference type="SUPFAM" id="SSF53098">
    <property type="entry name" value="Ribonuclease H-like"/>
    <property type="match status" value="1"/>
</dbReference>
<dbReference type="InterPro" id="IPR038720">
    <property type="entry name" value="YprB_RNase_H-like_dom"/>
</dbReference>
<dbReference type="Proteomes" id="UP000377798">
    <property type="component" value="Unassembled WGS sequence"/>
</dbReference>
<evidence type="ECO:0000259" key="1">
    <source>
        <dbReference type="Pfam" id="PF13482"/>
    </source>
</evidence>
<dbReference type="RefSeq" id="WP_131749030.1">
    <property type="nucleotide sequence ID" value="NZ_CAACYI010000001.1"/>
</dbReference>
<dbReference type="EMBL" id="CAACYI010000001">
    <property type="protein sequence ID" value="VFB16417.1"/>
    <property type="molecule type" value="Genomic_DNA"/>
</dbReference>
<proteinExistence type="predicted"/>
<name>A0A8H2M779_9FIRM</name>
<reference evidence="2 3" key="1">
    <citation type="submission" date="2019-02" db="EMBL/GenBank/DDBJ databases">
        <authorList>
            <consortium name="Pathogen Informatics"/>
        </authorList>
    </citation>
    <scope>NUCLEOTIDE SEQUENCE [LARGE SCALE GENOMIC DNA]</scope>
    <source>
        <strain evidence="2 3">3012STDY7089603</strain>
    </source>
</reference>
<dbReference type="InterPro" id="IPR012337">
    <property type="entry name" value="RNaseH-like_sf"/>
</dbReference>
<accession>A0A8H2M779</accession>
<keyword evidence="3" id="KW-1185">Reference proteome</keyword>
<gene>
    <name evidence="2" type="ORF">NCTC13150_00942</name>
</gene>
<protein>
    <recommendedName>
        <fullName evidence="1">YprB ribonuclease H-like domain-containing protein</fullName>
    </recommendedName>
</protein>
<feature type="domain" description="YprB ribonuclease H-like" evidence="1">
    <location>
        <begin position="5"/>
        <end position="83"/>
    </location>
</feature>
<dbReference type="AlphaFoldDB" id="A0A8H2M779"/>
<evidence type="ECO:0000313" key="2">
    <source>
        <dbReference type="EMBL" id="VFB16417.1"/>
    </source>
</evidence>
<dbReference type="Pfam" id="PF13482">
    <property type="entry name" value="RNase_H_2"/>
    <property type="match status" value="1"/>
</dbReference>
<comment type="caution">
    <text evidence="2">The sequence shown here is derived from an EMBL/GenBank/DDBJ whole genome shotgun (WGS) entry which is preliminary data.</text>
</comment>